<sequence length="247" mass="27398">MGTVLTITAELLQSRMNLVHVSKRSATTISVGGHTYCPASFQRLSAVIKGGKKDCMYSRKLSSTAVYLWHGAVHAAKAVGLCIVVVVSPPKEIECCHSGRVVVLANHRYDSSSAHLCSSLCVSHIRSALAVRHVYSPMSVVDIVQLACVSTVELYIPSVVYSFHWRAASMLEFVHTVCSMNFNWHSTSILVQLARLVNVRICTYRLYYTQFNWRVSSILVQLARDVNVRIGRSTDLLVINPHLPLVV</sequence>
<evidence type="ECO:0000313" key="1">
    <source>
        <dbReference type="EMBL" id="KAK2157516.1"/>
    </source>
</evidence>
<evidence type="ECO:0000313" key="2">
    <source>
        <dbReference type="Proteomes" id="UP001209878"/>
    </source>
</evidence>
<accession>A0AAD9JQS1</accession>
<reference evidence="1" key="1">
    <citation type="journal article" date="2023" name="Mol. Biol. Evol.">
        <title>Third-Generation Sequencing Reveals the Adaptive Role of the Epigenome in Three Deep-Sea Polychaetes.</title>
        <authorList>
            <person name="Perez M."/>
            <person name="Aroh O."/>
            <person name="Sun Y."/>
            <person name="Lan Y."/>
            <person name="Juniper S.K."/>
            <person name="Young C.R."/>
            <person name="Angers B."/>
            <person name="Qian P.Y."/>
        </authorList>
    </citation>
    <scope>NUCLEOTIDE SEQUENCE</scope>
    <source>
        <strain evidence="1">R07B-5</strain>
    </source>
</reference>
<protein>
    <submittedName>
        <fullName evidence="1">Uncharacterized protein</fullName>
    </submittedName>
</protein>
<gene>
    <name evidence="1" type="ORF">NP493_1876g00009</name>
</gene>
<keyword evidence="2" id="KW-1185">Reference proteome</keyword>
<dbReference type="EMBL" id="JAODUO010001871">
    <property type="protein sequence ID" value="KAK2157516.1"/>
    <property type="molecule type" value="Genomic_DNA"/>
</dbReference>
<organism evidence="1 2">
    <name type="scientific">Ridgeia piscesae</name>
    <name type="common">Tubeworm</name>
    <dbReference type="NCBI Taxonomy" id="27915"/>
    <lineage>
        <taxon>Eukaryota</taxon>
        <taxon>Metazoa</taxon>
        <taxon>Spiralia</taxon>
        <taxon>Lophotrochozoa</taxon>
        <taxon>Annelida</taxon>
        <taxon>Polychaeta</taxon>
        <taxon>Sedentaria</taxon>
        <taxon>Canalipalpata</taxon>
        <taxon>Sabellida</taxon>
        <taxon>Siboglinidae</taxon>
        <taxon>Ridgeia</taxon>
    </lineage>
</organism>
<name>A0AAD9JQS1_RIDPI</name>
<dbReference type="Proteomes" id="UP001209878">
    <property type="component" value="Unassembled WGS sequence"/>
</dbReference>
<comment type="caution">
    <text evidence="1">The sequence shown here is derived from an EMBL/GenBank/DDBJ whole genome shotgun (WGS) entry which is preliminary data.</text>
</comment>
<proteinExistence type="predicted"/>
<dbReference type="AlphaFoldDB" id="A0AAD9JQS1"/>